<feature type="region of interest" description="Disordered" evidence="12">
    <location>
        <begin position="332"/>
        <end position="383"/>
    </location>
</feature>
<feature type="compositionally biased region" description="Polar residues" evidence="12">
    <location>
        <begin position="796"/>
        <end position="812"/>
    </location>
</feature>
<feature type="compositionally biased region" description="Polar residues" evidence="12">
    <location>
        <begin position="576"/>
        <end position="615"/>
    </location>
</feature>
<comment type="caution">
    <text evidence="14">The sequence shown here is derived from an EMBL/GenBank/DDBJ whole genome shotgun (WGS) entry which is preliminary data.</text>
</comment>
<evidence type="ECO:0000313" key="15">
    <source>
        <dbReference type="Proteomes" id="UP000887116"/>
    </source>
</evidence>
<proteinExistence type="inferred from homology"/>
<keyword evidence="5 11" id="KW-0863">Zinc-finger</keyword>
<dbReference type="SMART" id="SM00355">
    <property type="entry name" value="ZnF_C2H2"/>
    <property type="match status" value="6"/>
</dbReference>
<evidence type="ECO:0000259" key="13">
    <source>
        <dbReference type="PROSITE" id="PS50157"/>
    </source>
</evidence>
<comment type="similarity">
    <text evidence="2">Belongs to the GLI C2H2-type zinc-finger protein family.</text>
</comment>
<accession>A0A8X6HHY3</accession>
<dbReference type="InterPro" id="IPR013087">
    <property type="entry name" value="Znf_C2H2_type"/>
</dbReference>
<dbReference type="SUPFAM" id="SSF57667">
    <property type="entry name" value="beta-beta-alpha zinc fingers"/>
    <property type="match status" value="3"/>
</dbReference>
<dbReference type="GO" id="GO:0000122">
    <property type="term" value="P:negative regulation of transcription by RNA polymerase II"/>
    <property type="evidence" value="ECO:0007669"/>
    <property type="project" value="UniProtKB-ARBA"/>
</dbReference>
<dbReference type="PROSITE" id="PS00028">
    <property type="entry name" value="ZINC_FINGER_C2H2_1"/>
    <property type="match status" value="4"/>
</dbReference>
<dbReference type="EMBL" id="BMAO01028353">
    <property type="protein sequence ID" value="GFR23924.1"/>
    <property type="molecule type" value="Genomic_DNA"/>
</dbReference>
<evidence type="ECO:0000256" key="4">
    <source>
        <dbReference type="ARBA" id="ARBA00022737"/>
    </source>
</evidence>
<feature type="compositionally biased region" description="Polar residues" evidence="12">
    <location>
        <begin position="905"/>
        <end position="922"/>
    </location>
</feature>
<feature type="region of interest" description="Disordered" evidence="12">
    <location>
        <begin position="755"/>
        <end position="812"/>
    </location>
</feature>
<dbReference type="Pfam" id="PF23561">
    <property type="entry name" value="zf-C2H2_15"/>
    <property type="match status" value="1"/>
</dbReference>
<feature type="region of interest" description="Disordered" evidence="12">
    <location>
        <begin position="542"/>
        <end position="615"/>
    </location>
</feature>
<feature type="region of interest" description="Disordered" evidence="12">
    <location>
        <begin position="901"/>
        <end position="937"/>
    </location>
</feature>
<dbReference type="OrthoDB" id="3214149at2759"/>
<dbReference type="PANTHER" id="PTHR45718">
    <property type="entry name" value="TRANSCRIPTIONAL ACTIVATOR CUBITUS INTERRUPTUS"/>
    <property type="match status" value="1"/>
</dbReference>
<feature type="domain" description="C2H2-type" evidence="13">
    <location>
        <begin position="485"/>
        <end position="515"/>
    </location>
</feature>
<evidence type="ECO:0000256" key="1">
    <source>
        <dbReference type="ARBA" id="ARBA00004123"/>
    </source>
</evidence>
<evidence type="ECO:0000313" key="14">
    <source>
        <dbReference type="EMBL" id="GFR23924.1"/>
    </source>
</evidence>
<name>A0A8X6HHY3_TRICU</name>
<comment type="subcellular location">
    <subcellularLocation>
        <location evidence="1">Nucleus</location>
    </subcellularLocation>
</comment>
<dbReference type="GO" id="GO:0000981">
    <property type="term" value="F:DNA-binding transcription factor activity, RNA polymerase II-specific"/>
    <property type="evidence" value="ECO:0007669"/>
    <property type="project" value="TreeGrafter"/>
</dbReference>
<dbReference type="Proteomes" id="UP000887116">
    <property type="component" value="Unassembled WGS sequence"/>
</dbReference>
<evidence type="ECO:0000256" key="9">
    <source>
        <dbReference type="ARBA" id="ARBA00023163"/>
    </source>
</evidence>
<feature type="domain" description="C2H2-type" evidence="13">
    <location>
        <begin position="516"/>
        <end position="546"/>
    </location>
</feature>
<dbReference type="FunFam" id="3.30.160.60:FF:000036">
    <property type="entry name" value="GLI family zinc finger 3"/>
    <property type="match status" value="1"/>
</dbReference>
<feature type="compositionally biased region" description="Polar residues" evidence="12">
    <location>
        <begin position="332"/>
        <end position="341"/>
    </location>
</feature>
<evidence type="ECO:0000256" key="10">
    <source>
        <dbReference type="ARBA" id="ARBA00023242"/>
    </source>
</evidence>
<keyword evidence="15" id="KW-1185">Reference proteome</keyword>
<dbReference type="Gene3D" id="3.30.160.60">
    <property type="entry name" value="Classic Zinc Finger"/>
    <property type="match status" value="5"/>
</dbReference>
<keyword evidence="10" id="KW-0539">Nucleus</keyword>
<feature type="domain" description="C2H2-type" evidence="13">
    <location>
        <begin position="389"/>
        <end position="421"/>
    </location>
</feature>
<dbReference type="InterPro" id="IPR036236">
    <property type="entry name" value="Znf_C2H2_sf"/>
</dbReference>
<keyword evidence="7" id="KW-0805">Transcription regulation</keyword>
<dbReference type="PROSITE" id="PS50157">
    <property type="entry name" value="ZINC_FINGER_C2H2_2"/>
    <property type="match status" value="5"/>
</dbReference>
<dbReference type="FunFam" id="3.30.160.60:FF:000031">
    <property type="entry name" value="GLI family zinc finger 3"/>
    <property type="match status" value="1"/>
</dbReference>
<dbReference type="FunFam" id="3.30.160.60:FF:000048">
    <property type="entry name" value="GLI family zinc finger 3"/>
    <property type="match status" value="1"/>
</dbReference>
<dbReference type="FunFam" id="3.30.160.60:FF:000019">
    <property type="entry name" value="GLI family zinc finger 3"/>
    <property type="match status" value="1"/>
</dbReference>
<feature type="compositionally biased region" description="Basic and acidic residues" evidence="12">
    <location>
        <begin position="374"/>
        <end position="383"/>
    </location>
</feature>
<evidence type="ECO:0000256" key="7">
    <source>
        <dbReference type="ARBA" id="ARBA00023015"/>
    </source>
</evidence>
<evidence type="ECO:0000256" key="12">
    <source>
        <dbReference type="SAM" id="MobiDB-lite"/>
    </source>
</evidence>
<evidence type="ECO:0000256" key="3">
    <source>
        <dbReference type="ARBA" id="ARBA00022723"/>
    </source>
</evidence>
<feature type="region of interest" description="Disordered" evidence="12">
    <location>
        <begin position="147"/>
        <end position="168"/>
    </location>
</feature>
<sequence length="1406" mass="155717">MVKGLPLQFPSAFTTVHAPIPVDQRTHEGRYVWEPRLHAALSHTANRINADGTTANLPDFSHFAPRRDIPNGHVDFTSHYRLSPYMEQVISSLHGNSAMGSPLVTDGRVPLPMDYLQQVSMLHQRNLLDVHNSLQATTNATTDLTLGLDGSQLSSPKPGVRHGRKRALSSSPYSDFDINSMIRFSPSSLVSFMNGSRSSSASGSYGHLSAVRGRTATGSSPLNDERADRAFPLVVKDAFSVDYVDASAMKQVHFATDTSSLSPAMGVSPPAVLPHFHQLHHLMRQGLTSPFLLPPTSSLGQQPIFPGHMPPPVTNKVKTTFYTGLHDKEGGITNNVSSDSMLASHGTGVAKHSKDSKGSASGASGEGGADEDKDATSDIKDEPGDFIETNCHWVECEREFPTQEDLVKHICQDHIHSNKKAFVCRWKDCSREEKPFKAQYMLVVHMRRHTGEKPHKCTFEGCFKAYSRLENLKTHLRSHTGEKPYLCEFPGCTKAFSNASDRAKHQNRTHSNAKPYVCRAEGCTKRYTDPSSLRKHVKTVHGAEFYAKKKHKGEDPDVNSGRSKENSSPRDKSKNETSSNTTDTFLKSSTESAPTAALNSKEQQDQQESVSGTPNGLCSEVLQHLVGDVPISDNCVSTTSGLGEVFDRDAHRWEINGSVDGEDDEYLSAVMCAVTSSGNEGGGFLKGRKAGFHKAFKSKTSWLPKLQLPKGIFQRTSCKTSEIPQANPFPKNTEVDTKKTYTNLSLSKTSGCATTDEAKIKTTGSRRRQNSTSSTSTFYGSMSSDVSSQSQDTNKRNQGSYTSRSMHSTQSSCDPLSLWGSCRSSEVSSVERLSPASSVRMKSLNRTDGVSVSSHLTHKCDNNQNFIQPNSVAEHKESVAYYPNNNCQNDVKISPEDSKLGIPQQLESSGSDKFTPASSNPQFLPHRNMSNNQNTDWNQNNIYEKDMHIGKNVTESIALDCNKELLLPDDVVSYLNEVSQQEVESSKSFYQNQNSFQTPVKTDCCVNCKTEPHQNPPFPNTYCSQPNLTISNNFYQNCPAQHHISVNSSNCVSHDVNHSNCSDVQSNFNTNPINNPLAYQPGLSNGCKNEFIPQSCHQGASQHMINNCSQQAWNTQNPQSAANIQNQICSSHRMNPMPFYCNQQHYNSPPTYQVATQYNSNNLQLHSQTLDNRCSVSNCGNSQTMHVPPVYCNHQQAHQFPNQQIAYKCPQLCEASNNLQSQCHQMQQNYNMHHQQGQHPQNPNCFHHYQQCVNCGAGQNLPHNHCYQNNTAQHRNQSQYISPNHVMQCMPHPNISSHIVDNSQPEIVLPKSEKPDFEKQSYTSPKIEAEDVICANTVPSVPKERITPVPNHNNFQNTVSQAIDVAPCATLTTVQTLLPTSNMVINDMNSILSSLMEETKFLKLLQ</sequence>
<keyword evidence="4" id="KW-0677">Repeat</keyword>
<dbReference type="GO" id="GO:0008270">
    <property type="term" value="F:zinc ion binding"/>
    <property type="evidence" value="ECO:0007669"/>
    <property type="project" value="UniProtKB-KW"/>
</dbReference>
<protein>
    <submittedName>
        <fullName evidence="14">Transcriptional activator GLI3</fullName>
    </submittedName>
</protein>
<feature type="compositionally biased region" description="Basic and acidic residues" evidence="12">
    <location>
        <begin position="562"/>
        <end position="575"/>
    </location>
</feature>
<gene>
    <name evidence="14" type="primary">GLI3</name>
    <name evidence="14" type="ORF">TNCT_221541</name>
</gene>
<dbReference type="InterPro" id="IPR043359">
    <property type="entry name" value="GLI-like"/>
</dbReference>
<evidence type="ECO:0000256" key="11">
    <source>
        <dbReference type="PROSITE-ProRule" id="PRU00042"/>
    </source>
</evidence>
<keyword evidence="3" id="KW-0479">Metal-binding</keyword>
<feature type="compositionally biased region" description="Low complexity" evidence="12">
    <location>
        <begin position="770"/>
        <end position="792"/>
    </location>
</feature>
<dbReference type="GO" id="GO:0005634">
    <property type="term" value="C:nucleus"/>
    <property type="evidence" value="ECO:0007669"/>
    <property type="project" value="UniProtKB-SubCell"/>
</dbReference>
<keyword evidence="8" id="KW-0238">DNA-binding</keyword>
<evidence type="ECO:0000256" key="5">
    <source>
        <dbReference type="ARBA" id="ARBA00022771"/>
    </source>
</evidence>
<dbReference type="PANTHER" id="PTHR45718:SF4">
    <property type="entry name" value="TRANSCRIPTIONAL ACTIVATOR CUBITUS INTERRUPTUS"/>
    <property type="match status" value="1"/>
</dbReference>
<feature type="domain" description="C2H2-type" evidence="13">
    <location>
        <begin position="455"/>
        <end position="484"/>
    </location>
</feature>
<dbReference type="InterPro" id="IPR056436">
    <property type="entry name" value="Znf-C2H2_ZIC1-5/GLI1-3-like"/>
</dbReference>
<keyword evidence="6" id="KW-0862">Zinc</keyword>
<evidence type="ECO:0000256" key="6">
    <source>
        <dbReference type="ARBA" id="ARBA00022833"/>
    </source>
</evidence>
<feature type="compositionally biased region" description="Low complexity" evidence="12">
    <location>
        <begin position="928"/>
        <end position="937"/>
    </location>
</feature>
<keyword evidence="9" id="KW-0804">Transcription</keyword>
<evidence type="ECO:0000256" key="2">
    <source>
        <dbReference type="ARBA" id="ARBA00010831"/>
    </source>
</evidence>
<dbReference type="GO" id="GO:0140297">
    <property type="term" value="F:DNA-binding transcription factor binding"/>
    <property type="evidence" value="ECO:0007669"/>
    <property type="project" value="UniProtKB-ARBA"/>
</dbReference>
<organism evidence="14 15">
    <name type="scientific">Trichonephila clavata</name>
    <name type="common">Joro spider</name>
    <name type="synonym">Nephila clavata</name>
    <dbReference type="NCBI Taxonomy" id="2740835"/>
    <lineage>
        <taxon>Eukaryota</taxon>
        <taxon>Metazoa</taxon>
        <taxon>Ecdysozoa</taxon>
        <taxon>Arthropoda</taxon>
        <taxon>Chelicerata</taxon>
        <taxon>Arachnida</taxon>
        <taxon>Araneae</taxon>
        <taxon>Araneomorphae</taxon>
        <taxon>Entelegynae</taxon>
        <taxon>Araneoidea</taxon>
        <taxon>Nephilidae</taxon>
        <taxon>Trichonephila</taxon>
    </lineage>
</organism>
<reference evidence="14" key="1">
    <citation type="submission" date="2020-07" db="EMBL/GenBank/DDBJ databases">
        <title>Multicomponent nature underlies the extraordinary mechanical properties of spider dragline silk.</title>
        <authorList>
            <person name="Kono N."/>
            <person name="Nakamura H."/>
            <person name="Mori M."/>
            <person name="Yoshida Y."/>
            <person name="Ohtoshi R."/>
            <person name="Malay A.D."/>
            <person name="Moran D.A.P."/>
            <person name="Tomita M."/>
            <person name="Numata K."/>
            <person name="Arakawa K."/>
        </authorList>
    </citation>
    <scope>NUCLEOTIDE SEQUENCE</scope>
</reference>
<feature type="domain" description="C2H2-type" evidence="13">
    <location>
        <begin position="427"/>
        <end position="454"/>
    </location>
</feature>
<evidence type="ECO:0000256" key="8">
    <source>
        <dbReference type="ARBA" id="ARBA00023125"/>
    </source>
</evidence>
<dbReference type="GO" id="GO:0000978">
    <property type="term" value="F:RNA polymerase II cis-regulatory region sequence-specific DNA binding"/>
    <property type="evidence" value="ECO:0007669"/>
    <property type="project" value="TreeGrafter"/>
</dbReference>
<dbReference type="Pfam" id="PF00096">
    <property type="entry name" value="zf-C2H2"/>
    <property type="match status" value="2"/>
</dbReference>